<dbReference type="GO" id="GO:0003700">
    <property type="term" value="F:DNA-binding transcription factor activity"/>
    <property type="evidence" value="ECO:0007669"/>
    <property type="project" value="InterPro"/>
</dbReference>
<dbReference type="PANTHER" id="PTHR30603">
    <property type="entry name" value="RNA POLYMERASE SIGMA FACTOR RPO"/>
    <property type="match status" value="1"/>
</dbReference>
<evidence type="ECO:0000259" key="3">
    <source>
        <dbReference type="Pfam" id="PF04539"/>
    </source>
</evidence>
<sequence length="153" mass="17388">METLATSDINIIDNENSDTTMPTNIPEIESISDNNKDIEYLRTDDPVQLYYKDISKIAHRLTKEDKVKRVLRIAKEPVSLEAPISEDDNSLGDFIEDKKAEKPLDVAVYADLKKSMSKALNSLSPKEERVLRMRFGLGTNEDNTLELVGLRLY</sequence>
<comment type="caution">
    <text evidence="4">The sequence shown here is derived from an EMBL/GenBank/DDBJ whole genome shotgun (WGS) entry which is preliminary data.</text>
</comment>
<dbReference type="GO" id="GO:0006352">
    <property type="term" value="P:DNA-templated transcription initiation"/>
    <property type="evidence" value="ECO:0007669"/>
    <property type="project" value="InterPro"/>
</dbReference>
<protein>
    <recommendedName>
        <fullName evidence="3">RNA polymerase sigma-70 region 3 domain-containing protein</fullName>
    </recommendedName>
</protein>
<dbReference type="Pfam" id="PF04539">
    <property type="entry name" value="Sigma70_r3"/>
    <property type="match status" value="1"/>
</dbReference>
<name>A0AAW2H703_9NEOP</name>
<dbReference type="InterPro" id="IPR013324">
    <property type="entry name" value="RNA_pol_sigma_r3/r4-like"/>
</dbReference>
<proteinExistence type="inferred from homology"/>
<evidence type="ECO:0000256" key="2">
    <source>
        <dbReference type="SAM" id="MobiDB-lite"/>
    </source>
</evidence>
<dbReference type="SUPFAM" id="SSF88659">
    <property type="entry name" value="Sigma3 and sigma4 domains of RNA polymerase sigma factors"/>
    <property type="match status" value="1"/>
</dbReference>
<feature type="domain" description="RNA polymerase sigma-70 region 3" evidence="3">
    <location>
        <begin position="57"/>
        <end position="105"/>
    </location>
</feature>
<feature type="region of interest" description="Disordered" evidence="2">
    <location>
        <begin position="1"/>
        <end position="22"/>
    </location>
</feature>
<dbReference type="InterPro" id="IPR050239">
    <property type="entry name" value="Sigma-70_RNA_pol_init_factors"/>
</dbReference>
<dbReference type="InterPro" id="IPR036388">
    <property type="entry name" value="WH-like_DNA-bd_sf"/>
</dbReference>
<reference evidence="4" key="1">
    <citation type="journal article" date="2024" name="Gigascience">
        <title>Chromosome-level genome of the poultry shaft louse Menopon gallinae provides insight into the host-switching and adaptive evolution of parasitic lice.</title>
        <authorList>
            <person name="Xu Y."/>
            <person name="Ma L."/>
            <person name="Liu S."/>
            <person name="Liang Y."/>
            <person name="Liu Q."/>
            <person name="He Z."/>
            <person name="Tian L."/>
            <person name="Duan Y."/>
            <person name="Cai W."/>
            <person name="Li H."/>
            <person name="Song F."/>
        </authorList>
    </citation>
    <scope>NUCLEOTIDE SEQUENCE</scope>
    <source>
        <strain evidence="4">Cailab_2023a</strain>
    </source>
</reference>
<evidence type="ECO:0000313" key="4">
    <source>
        <dbReference type="EMBL" id="KAL0265523.1"/>
    </source>
</evidence>
<dbReference type="AlphaFoldDB" id="A0AAW2H703"/>
<dbReference type="PANTHER" id="PTHR30603:SF60">
    <property type="entry name" value="RNA POLYMERASE SIGMA FACTOR RPOD"/>
    <property type="match status" value="1"/>
</dbReference>
<accession>A0AAW2H703</accession>
<dbReference type="EMBL" id="JARGDH010000011">
    <property type="protein sequence ID" value="KAL0265523.1"/>
    <property type="molecule type" value="Genomic_DNA"/>
</dbReference>
<evidence type="ECO:0000256" key="1">
    <source>
        <dbReference type="ARBA" id="ARBA00007788"/>
    </source>
</evidence>
<dbReference type="Gene3D" id="1.10.10.10">
    <property type="entry name" value="Winged helix-like DNA-binding domain superfamily/Winged helix DNA-binding domain"/>
    <property type="match status" value="2"/>
</dbReference>
<organism evidence="4">
    <name type="scientific">Menopon gallinae</name>
    <name type="common">poultry shaft louse</name>
    <dbReference type="NCBI Taxonomy" id="328185"/>
    <lineage>
        <taxon>Eukaryota</taxon>
        <taxon>Metazoa</taxon>
        <taxon>Ecdysozoa</taxon>
        <taxon>Arthropoda</taxon>
        <taxon>Hexapoda</taxon>
        <taxon>Insecta</taxon>
        <taxon>Pterygota</taxon>
        <taxon>Neoptera</taxon>
        <taxon>Paraneoptera</taxon>
        <taxon>Psocodea</taxon>
        <taxon>Troctomorpha</taxon>
        <taxon>Phthiraptera</taxon>
        <taxon>Amblycera</taxon>
        <taxon>Menoponidae</taxon>
        <taxon>Menopon</taxon>
    </lineage>
</organism>
<gene>
    <name evidence="4" type="ORF">PYX00_010949</name>
</gene>
<comment type="similarity">
    <text evidence="1">Belongs to the sigma-70 factor family.</text>
</comment>
<dbReference type="InterPro" id="IPR007624">
    <property type="entry name" value="RNA_pol_sigma70_r3"/>
</dbReference>